<feature type="active site" description="Proton donor" evidence="2">
    <location>
        <position position="40"/>
    </location>
</feature>
<dbReference type="eggNOG" id="COG1514">
    <property type="taxonomic scope" value="Bacteria"/>
</dbReference>
<comment type="function">
    <text evidence="2">Hydrolyzes RNA 2',3'-cyclic phosphodiester to an RNA 2'-phosphomonoester.</text>
</comment>
<dbReference type="Proteomes" id="UP000004367">
    <property type="component" value="Unassembled WGS sequence"/>
</dbReference>
<feature type="domain" description="Phosphoesterase HXTX" evidence="3">
    <location>
        <begin position="9"/>
        <end position="91"/>
    </location>
</feature>
<evidence type="ECO:0000259" key="3">
    <source>
        <dbReference type="Pfam" id="PF02834"/>
    </source>
</evidence>
<evidence type="ECO:0000256" key="2">
    <source>
        <dbReference type="HAMAP-Rule" id="MF_01940"/>
    </source>
</evidence>
<dbReference type="PANTHER" id="PTHR35561">
    <property type="entry name" value="RNA 2',3'-CYCLIC PHOSPHODIESTERASE"/>
    <property type="match status" value="1"/>
</dbReference>
<dbReference type="GO" id="GO:0004113">
    <property type="term" value="F:2',3'-cyclic-nucleotide 3'-phosphodiesterase activity"/>
    <property type="evidence" value="ECO:0007669"/>
    <property type="project" value="InterPro"/>
</dbReference>
<dbReference type="OrthoDB" id="9787070at2"/>
<dbReference type="STRING" id="1089455.MOPEL_135_01570"/>
<dbReference type="EC" id="3.1.4.58" evidence="2"/>
<evidence type="ECO:0000313" key="4">
    <source>
        <dbReference type="EMBL" id="GAB49919.1"/>
    </source>
</evidence>
<dbReference type="SUPFAM" id="SSF55144">
    <property type="entry name" value="LigT-like"/>
    <property type="match status" value="1"/>
</dbReference>
<comment type="catalytic activity">
    <reaction evidence="2">
        <text>a 3'-end 2',3'-cyclophospho-ribonucleotide-RNA + H2O = a 3'-end 2'-phospho-ribonucleotide-RNA + H(+)</text>
        <dbReference type="Rhea" id="RHEA:11828"/>
        <dbReference type="Rhea" id="RHEA-COMP:10464"/>
        <dbReference type="Rhea" id="RHEA-COMP:17353"/>
        <dbReference type="ChEBI" id="CHEBI:15377"/>
        <dbReference type="ChEBI" id="CHEBI:15378"/>
        <dbReference type="ChEBI" id="CHEBI:83064"/>
        <dbReference type="ChEBI" id="CHEBI:173113"/>
        <dbReference type="EC" id="3.1.4.58"/>
    </reaction>
</comment>
<dbReference type="InterPro" id="IPR014051">
    <property type="entry name" value="Phosphoesterase_HXTX"/>
</dbReference>
<comment type="caution">
    <text evidence="4">The sequence shown here is derived from an EMBL/GenBank/DDBJ whole genome shotgun (WGS) entry which is preliminary data.</text>
</comment>
<evidence type="ECO:0000313" key="5">
    <source>
        <dbReference type="Proteomes" id="UP000004367"/>
    </source>
</evidence>
<sequence>MRCFVAIVPPEQVREDLDEFCAPRRTALPDLRWTDAFQWHLTLAFLPDVLDADLDELTDRLADAAARRRPPDARLAGGGVFPDATRAKVLWTGVEATADDRAELDRLSVGCRNAAVAAGTTVEGRGFTPHVTLARLACPADASGLLEVFGTYVGPSWRAAGIELVASYLGEGPGRRPRYETLAELPLGRR</sequence>
<comment type="similarity">
    <text evidence="2">Belongs to the 2H phosphoesterase superfamily. ThpR family.</text>
</comment>
<feature type="short sequence motif" description="HXTX 1" evidence="2">
    <location>
        <begin position="40"/>
        <end position="43"/>
    </location>
</feature>
<reference evidence="4 5" key="1">
    <citation type="submission" date="2012-02" db="EMBL/GenBank/DDBJ databases">
        <title>Whole genome shotgun sequence of Mobilicoccus pelagius NBRC 104925.</title>
        <authorList>
            <person name="Yoshida Y."/>
            <person name="Hosoyama A."/>
            <person name="Tsuchikane K."/>
            <person name="Katsumata H."/>
            <person name="Yamazaki S."/>
            <person name="Fujita N."/>
        </authorList>
    </citation>
    <scope>NUCLEOTIDE SEQUENCE [LARGE SCALE GENOMIC DNA]</scope>
    <source>
        <strain evidence="4 5">NBRC 104925</strain>
    </source>
</reference>
<dbReference type="NCBIfam" id="TIGR02258">
    <property type="entry name" value="2_5_ligase"/>
    <property type="match status" value="1"/>
</dbReference>
<dbReference type="Gene3D" id="3.90.1140.10">
    <property type="entry name" value="Cyclic phosphodiesterase"/>
    <property type="match status" value="1"/>
</dbReference>
<keyword evidence="1 2" id="KW-0378">Hydrolase</keyword>
<accession>H5UW11</accession>
<dbReference type="InterPro" id="IPR004175">
    <property type="entry name" value="RNA_CPDase"/>
</dbReference>
<dbReference type="PANTHER" id="PTHR35561:SF1">
    <property type="entry name" value="RNA 2',3'-CYCLIC PHOSPHODIESTERASE"/>
    <property type="match status" value="1"/>
</dbReference>
<name>H5UW11_9MICO</name>
<dbReference type="GO" id="GO:0008664">
    <property type="term" value="F:RNA 2',3'-cyclic 3'-phosphodiesterase activity"/>
    <property type="evidence" value="ECO:0007669"/>
    <property type="project" value="UniProtKB-EC"/>
</dbReference>
<dbReference type="GO" id="GO:0016874">
    <property type="term" value="F:ligase activity"/>
    <property type="evidence" value="ECO:0007669"/>
    <property type="project" value="UniProtKB-KW"/>
</dbReference>
<feature type="active site" description="Proton acceptor" evidence="2">
    <location>
        <position position="130"/>
    </location>
</feature>
<gene>
    <name evidence="4" type="ORF">MOPEL_135_01570</name>
</gene>
<dbReference type="EMBL" id="BAFE01000094">
    <property type="protein sequence ID" value="GAB49919.1"/>
    <property type="molecule type" value="Genomic_DNA"/>
</dbReference>
<feature type="short sequence motif" description="HXTX 2" evidence="2">
    <location>
        <begin position="130"/>
        <end position="133"/>
    </location>
</feature>
<keyword evidence="5" id="KW-1185">Reference proteome</keyword>
<dbReference type="HAMAP" id="MF_01940">
    <property type="entry name" value="RNA_CPDase"/>
    <property type="match status" value="1"/>
</dbReference>
<dbReference type="InterPro" id="IPR009097">
    <property type="entry name" value="Cyclic_Pdiesterase"/>
</dbReference>
<proteinExistence type="inferred from homology"/>
<dbReference type="AlphaFoldDB" id="H5UW11"/>
<dbReference type="Pfam" id="PF02834">
    <property type="entry name" value="LigT_PEase"/>
    <property type="match status" value="1"/>
</dbReference>
<protein>
    <recommendedName>
        <fullName evidence="2">RNA 2',3'-cyclic phosphodiesterase</fullName>
        <shortName evidence="2">RNA 2',3'-CPDase</shortName>
        <ecNumber evidence="2">3.1.4.58</ecNumber>
    </recommendedName>
</protein>
<keyword evidence="4" id="KW-0436">Ligase</keyword>
<evidence type="ECO:0000256" key="1">
    <source>
        <dbReference type="ARBA" id="ARBA00022801"/>
    </source>
</evidence>
<organism evidence="4 5">
    <name type="scientific">Mobilicoccus pelagius NBRC 104925</name>
    <dbReference type="NCBI Taxonomy" id="1089455"/>
    <lineage>
        <taxon>Bacteria</taxon>
        <taxon>Bacillati</taxon>
        <taxon>Actinomycetota</taxon>
        <taxon>Actinomycetes</taxon>
        <taxon>Micrococcales</taxon>
        <taxon>Dermatophilaceae</taxon>
        <taxon>Mobilicoccus</taxon>
    </lineage>
</organism>